<dbReference type="PANTHER" id="PTHR45649">
    <property type="entry name" value="AMINO-ACID PERMEASE BAT1"/>
    <property type="match status" value="1"/>
</dbReference>
<feature type="region of interest" description="Disordered" evidence="6">
    <location>
        <begin position="571"/>
        <end position="592"/>
    </location>
</feature>
<evidence type="ECO:0000256" key="1">
    <source>
        <dbReference type="ARBA" id="ARBA00004141"/>
    </source>
</evidence>
<keyword evidence="2" id="KW-0813">Transport</keyword>
<gene>
    <name evidence="8" type="ORF">LOCC1_G005765</name>
</gene>
<comment type="subcellular location">
    <subcellularLocation>
        <location evidence="1">Membrane</location>
        <topology evidence="1">Multi-pass membrane protein</topology>
    </subcellularLocation>
</comment>
<evidence type="ECO:0000256" key="4">
    <source>
        <dbReference type="ARBA" id="ARBA00022989"/>
    </source>
</evidence>
<feature type="transmembrane region" description="Helical" evidence="7">
    <location>
        <begin position="169"/>
        <end position="195"/>
    </location>
</feature>
<dbReference type="InterPro" id="IPR002293">
    <property type="entry name" value="AA/rel_permease1"/>
</dbReference>
<feature type="transmembrane region" description="Helical" evidence="7">
    <location>
        <begin position="369"/>
        <end position="390"/>
    </location>
</feature>
<feature type="transmembrane region" description="Helical" evidence="7">
    <location>
        <begin position="117"/>
        <end position="148"/>
    </location>
</feature>
<feature type="transmembrane region" description="Helical" evidence="7">
    <location>
        <begin position="235"/>
        <end position="254"/>
    </location>
</feature>
<dbReference type="Pfam" id="PF13520">
    <property type="entry name" value="AA_permease_2"/>
    <property type="match status" value="1"/>
</dbReference>
<dbReference type="AlphaFoldDB" id="A0A8H8UBF8"/>
<keyword evidence="3 7" id="KW-0812">Transmembrane</keyword>
<dbReference type="GO" id="GO:0016020">
    <property type="term" value="C:membrane"/>
    <property type="evidence" value="ECO:0007669"/>
    <property type="project" value="UniProtKB-SubCell"/>
</dbReference>
<feature type="transmembrane region" description="Helical" evidence="7">
    <location>
        <begin position="78"/>
        <end position="97"/>
    </location>
</feature>
<dbReference type="EMBL" id="QGMI01000633">
    <property type="protein sequence ID" value="TVY38165.1"/>
    <property type="molecule type" value="Genomic_DNA"/>
</dbReference>
<reference evidence="8 9" key="1">
    <citation type="submission" date="2018-05" db="EMBL/GenBank/DDBJ databases">
        <title>Genome sequencing and assembly of the regulated plant pathogen Lachnellula willkommii and related sister species for the development of diagnostic species identification markers.</title>
        <authorList>
            <person name="Giroux E."/>
            <person name="Bilodeau G."/>
        </authorList>
    </citation>
    <scope>NUCLEOTIDE SEQUENCE [LARGE SCALE GENOMIC DNA]</scope>
    <source>
        <strain evidence="8 9">CBS 160.35</strain>
    </source>
</reference>
<feature type="transmembrane region" description="Helical" evidence="7">
    <location>
        <begin position="421"/>
        <end position="443"/>
    </location>
</feature>
<feature type="region of interest" description="Disordered" evidence="6">
    <location>
        <begin position="1"/>
        <end position="37"/>
    </location>
</feature>
<feature type="transmembrane region" description="Helical" evidence="7">
    <location>
        <begin position="207"/>
        <end position="228"/>
    </location>
</feature>
<sequence>WTSEIDTDLSGKSQNRVADMPSSYPEDGTPDANAVTRDEKISKAKEVLGMEEGTTTVVNADDELLASLGYRAELKREFSYLTVFGQSFGAMGIAPAIAESMTFSLGSGGSVGMVWTYLVGCILLIPVALSLGELGSSMPTSGGLYYWVARLTPPKQRAFMCWLAGYMNVLGYVTIYASTIYAATLILGAVCSIGSDGTYVATKYENYGMFAATTLVTFAMTCVSSKLLSKLNFCYLILQFAMLFALIITLAAGTPKELKNSASFVFTDFVNTGFWTNNGWAFMMSFLTPVWVVSGFESSATLAEEASNAAKAVPFAMVSALITGGLTGWAVLITIAFCMGTDVIDIVTSPLGQPLAQIAFNSLGKNGSIALLVFLWFASICNCSILMVAASRETFAFARDHGLPFSGYLRVLSANKTPARAVGFVAVCTLVEGLLMFINTIAINSIFNLSIMGLYFAYCMPLIARLLFRHFTPGVWYMGDKLSYISAVYSVAWMSFVFILLLFPSYPDPSPDEMNYAVVVLGFVLVFCVVYYYVPGFGGKTFFKGPVRTIDDLVNDNPEIAAQLESKIAHERLGSGSGSGSNDESIKIEKES</sequence>
<evidence type="ECO:0000256" key="7">
    <source>
        <dbReference type="SAM" id="Phobius"/>
    </source>
</evidence>
<evidence type="ECO:0000256" key="5">
    <source>
        <dbReference type="ARBA" id="ARBA00023136"/>
    </source>
</evidence>
<evidence type="ECO:0000313" key="8">
    <source>
        <dbReference type="EMBL" id="TVY38165.1"/>
    </source>
</evidence>
<organism evidence="8 9">
    <name type="scientific">Lachnellula occidentalis</name>
    <dbReference type="NCBI Taxonomy" id="215460"/>
    <lineage>
        <taxon>Eukaryota</taxon>
        <taxon>Fungi</taxon>
        <taxon>Dikarya</taxon>
        <taxon>Ascomycota</taxon>
        <taxon>Pezizomycotina</taxon>
        <taxon>Leotiomycetes</taxon>
        <taxon>Helotiales</taxon>
        <taxon>Lachnaceae</taxon>
        <taxon>Lachnellula</taxon>
    </lineage>
</organism>
<dbReference type="Gene3D" id="1.20.1740.10">
    <property type="entry name" value="Amino acid/polyamine transporter I"/>
    <property type="match status" value="1"/>
</dbReference>
<evidence type="ECO:0000256" key="2">
    <source>
        <dbReference type="ARBA" id="ARBA00022448"/>
    </source>
</evidence>
<feature type="transmembrane region" description="Helical" evidence="7">
    <location>
        <begin position="449"/>
        <end position="468"/>
    </location>
</feature>
<evidence type="ECO:0000256" key="3">
    <source>
        <dbReference type="ARBA" id="ARBA00022692"/>
    </source>
</evidence>
<accession>A0A8H8UBF8</accession>
<dbReference type="GO" id="GO:0022857">
    <property type="term" value="F:transmembrane transporter activity"/>
    <property type="evidence" value="ECO:0007669"/>
    <property type="project" value="InterPro"/>
</dbReference>
<feature type="transmembrane region" description="Helical" evidence="7">
    <location>
        <begin position="274"/>
        <end position="294"/>
    </location>
</feature>
<feature type="non-terminal residue" evidence="8">
    <location>
        <position position="592"/>
    </location>
</feature>
<proteinExistence type="predicted"/>
<name>A0A8H8UBF8_9HELO</name>
<keyword evidence="9" id="KW-1185">Reference proteome</keyword>
<feature type="transmembrane region" description="Helical" evidence="7">
    <location>
        <begin position="482"/>
        <end position="503"/>
    </location>
</feature>
<keyword evidence="4 7" id="KW-1133">Transmembrane helix</keyword>
<feature type="transmembrane region" description="Helical" evidence="7">
    <location>
        <begin position="515"/>
        <end position="534"/>
    </location>
</feature>
<dbReference type="PANTHER" id="PTHR45649:SF6">
    <property type="entry name" value="GABA-SPECIFIC PERMEASE"/>
    <property type="match status" value="1"/>
</dbReference>
<evidence type="ECO:0000313" key="9">
    <source>
        <dbReference type="Proteomes" id="UP000443090"/>
    </source>
</evidence>
<dbReference type="OrthoDB" id="3900342at2759"/>
<feature type="compositionally biased region" description="Polar residues" evidence="6">
    <location>
        <begin position="1"/>
        <end position="16"/>
    </location>
</feature>
<comment type="caution">
    <text evidence="8">The sequence shown here is derived from an EMBL/GenBank/DDBJ whole genome shotgun (WGS) entry which is preliminary data.</text>
</comment>
<evidence type="ECO:0000256" key="6">
    <source>
        <dbReference type="SAM" id="MobiDB-lite"/>
    </source>
</evidence>
<feature type="transmembrane region" description="Helical" evidence="7">
    <location>
        <begin position="315"/>
        <end position="337"/>
    </location>
</feature>
<keyword evidence="5 7" id="KW-0472">Membrane</keyword>
<dbReference type="Proteomes" id="UP000443090">
    <property type="component" value="Unassembled WGS sequence"/>
</dbReference>
<protein>
    <submittedName>
        <fullName evidence="8">Putative amino-acid permease</fullName>
    </submittedName>
</protein>